<keyword evidence="1" id="KW-1133">Transmembrane helix</keyword>
<feature type="transmembrane region" description="Helical" evidence="1">
    <location>
        <begin position="211"/>
        <end position="231"/>
    </location>
</feature>
<dbReference type="InterPro" id="IPR011397">
    <property type="entry name" value="YhfC"/>
</dbReference>
<keyword evidence="2" id="KW-0378">Hydrolase</keyword>
<keyword evidence="3" id="KW-1185">Reference proteome</keyword>
<evidence type="ECO:0000313" key="2">
    <source>
        <dbReference type="EMBL" id="MCC2137732.1"/>
    </source>
</evidence>
<organism evidence="2 3">
    <name type="scientific">Hominenteromicrobium mulieris</name>
    <dbReference type="NCBI Taxonomy" id="2885357"/>
    <lineage>
        <taxon>Bacteria</taxon>
        <taxon>Bacillati</taxon>
        <taxon>Bacillota</taxon>
        <taxon>Clostridia</taxon>
        <taxon>Eubacteriales</taxon>
        <taxon>Oscillospiraceae</taxon>
        <taxon>Hominenteromicrobium</taxon>
    </lineage>
</organism>
<dbReference type="AlphaFoldDB" id="A0AAE3DJG7"/>
<dbReference type="GO" id="GO:0008237">
    <property type="term" value="F:metallopeptidase activity"/>
    <property type="evidence" value="ECO:0007669"/>
    <property type="project" value="UniProtKB-KW"/>
</dbReference>
<keyword evidence="1" id="KW-0812">Transmembrane</keyword>
<reference evidence="2" key="1">
    <citation type="submission" date="2021-10" db="EMBL/GenBank/DDBJ databases">
        <title>Anaerobic single-cell dispensing facilitates the cultivation of human gut bacteria.</title>
        <authorList>
            <person name="Afrizal A."/>
        </authorList>
    </citation>
    <scope>NUCLEOTIDE SEQUENCE</scope>
    <source>
        <strain evidence="2">CLA-AA-H250</strain>
    </source>
</reference>
<keyword evidence="2" id="KW-0482">Metalloprotease</keyword>
<evidence type="ECO:0000313" key="3">
    <source>
        <dbReference type="Proteomes" id="UP001199424"/>
    </source>
</evidence>
<dbReference type="EMBL" id="JAJEQC010000014">
    <property type="protein sequence ID" value="MCC2137732.1"/>
    <property type="molecule type" value="Genomic_DNA"/>
</dbReference>
<feature type="transmembrane region" description="Helical" evidence="1">
    <location>
        <begin position="71"/>
        <end position="94"/>
    </location>
</feature>
<comment type="caution">
    <text evidence="2">The sequence shown here is derived from an EMBL/GenBank/DDBJ whole genome shotgun (WGS) entry which is preliminary data.</text>
</comment>
<dbReference type="PIRSF" id="PIRSF033101">
    <property type="entry name" value="UCP033101"/>
    <property type="match status" value="1"/>
</dbReference>
<dbReference type="RefSeq" id="WP_308449886.1">
    <property type="nucleotide sequence ID" value="NZ_JAJEQC010000014.1"/>
</dbReference>
<name>A0AAE3DJG7_9FIRM</name>
<keyword evidence="1" id="KW-0472">Membrane</keyword>
<sequence>MADTISVSIIITFAAELLFSLALPILALVIWKKKEGTELRPAWIGAAAYFVFGMVLEQLINAAVLGTGSSAVSAFLLGHPWLYAVYGGLSAGILEETARFLVYRTMLKDSVGRENAVTFGVGFGGLECIMVLGLTVLSTLMMSISFNNMGAEAFAAQYANSEYQIVLETIAEINAISPLAGVMNCVERTAVFALQIELSVLMFGVVRSQKFWLYPVSILLHAVVGFLAALYQTNVLTSVYLLEVLLVVYAVAVFFLARKVYGELPMEKSRELDHFGRVIKRK</sequence>
<feature type="transmembrane region" description="Helical" evidence="1">
    <location>
        <begin position="43"/>
        <end position="65"/>
    </location>
</feature>
<feature type="transmembrane region" description="Helical" evidence="1">
    <location>
        <begin position="115"/>
        <end position="140"/>
    </location>
</feature>
<dbReference type="Proteomes" id="UP001199424">
    <property type="component" value="Unassembled WGS sequence"/>
</dbReference>
<dbReference type="Pfam" id="PF10086">
    <property type="entry name" value="YhfC"/>
    <property type="match status" value="1"/>
</dbReference>
<feature type="transmembrane region" description="Helical" evidence="1">
    <location>
        <begin position="237"/>
        <end position="257"/>
    </location>
</feature>
<evidence type="ECO:0000256" key="1">
    <source>
        <dbReference type="SAM" id="Phobius"/>
    </source>
</evidence>
<feature type="transmembrane region" description="Helical" evidence="1">
    <location>
        <begin position="6"/>
        <end position="31"/>
    </location>
</feature>
<gene>
    <name evidence="2" type="ORF">LKD31_12020</name>
</gene>
<proteinExistence type="predicted"/>
<protein>
    <submittedName>
        <fullName evidence="2">YhfC family intramembrane metalloprotease</fullName>
    </submittedName>
</protein>
<accession>A0AAE3DJG7</accession>
<keyword evidence="2" id="KW-0645">Protease</keyword>